<feature type="transmembrane region" description="Helical" evidence="8">
    <location>
        <begin position="219"/>
        <end position="242"/>
    </location>
</feature>
<evidence type="ECO:0000256" key="1">
    <source>
        <dbReference type="ARBA" id="ARBA00004141"/>
    </source>
</evidence>
<evidence type="ECO:0000256" key="7">
    <source>
        <dbReference type="ARBA" id="ARBA00023136"/>
    </source>
</evidence>
<accession>A0ABS2ZH40</accession>
<keyword evidence="10" id="KW-1185">Reference proteome</keyword>
<comment type="subcellular location">
    <subcellularLocation>
        <location evidence="1">Membrane</location>
        <topology evidence="1">Multi-pass membrane protein</topology>
    </subcellularLocation>
</comment>
<keyword evidence="6 8" id="KW-1133">Transmembrane helix</keyword>
<dbReference type="PANTHER" id="PTHR34975:SF2">
    <property type="entry name" value="SPORE GERMINATION PROTEIN A2"/>
    <property type="match status" value="1"/>
</dbReference>
<feature type="transmembrane region" description="Helical" evidence="8">
    <location>
        <begin position="144"/>
        <end position="166"/>
    </location>
</feature>
<dbReference type="RefSeq" id="WP_188402867.1">
    <property type="nucleotide sequence ID" value="NZ_BMCE01000002.1"/>
</dbReference>
<evidence type="ECO:0000256" key="6">
    <source>
        <dbReference type="ARBA" id="ARBA00022989"/>
    </source>
</evidence>
<evidence type="ECO:0000256" key="2">
    <source>
        <dbReference type="ARBA" id="ARBA00007998"/>
    </source>
</evidence>
<dbReference type="PANTHER" id="PTHR34975">
    <property type="entry name" value="SPORE GERMINATION PROTEIN A2"/>
    <property type="match status" value="1"/>
</dbReference>
<organism evidence="9 10">
    <name type="scientific">Fictibacillus barbaricus</name>
    <dbReference type="NCBI Taxonomy" id="182136"/>
    <lineage>
        <taxon>Bacteria</taxon>
        <taxon>Bacillati</taxon>
        <taxon>Bacillota</taxon>
        <taxon>Bacilli</taxon>
        <taxon>Bacillales</taxon>
        <taxon>Fictibacillaceae</taxon>
        <taxon>Fictibacillus</taxon>
    </lineage>
</organism>
<dbReference type="EMBL" id="JAFHKS010000043">
    <property type="protein sequence ID" value="MBN3546050.1"/>
    <property type="molecule type" value="Genomic_DNA"/>
</dbReference>
<dbReference type="InterPro" id="IPR004761">
    <property type="entry name" value="Spore_GerAB"/>
</dbReference>
<feature type="transmembrane region" description="Helical" evidence="8">
    <location>
        <begin position="271"/>
        <end position="293"/>
    </location>
</feature>
<comment type="caution">
    <text evidence="9">The sequence shown here is derived from an EMBL/GenBank/DDBJ whole genome shotgun (WGS) entry which is preliminary data.</text>
</comment>
<feature type="transmembrane region" description="Helical" evidence="8">
    <location>
        <begin position="334"/>
        <end position="353"/>
    </location>
</feature>
<keyword evidence="4" id="KW-0309">Germination</keyword>
<gene>
    <name evidence="9" type="ORF">JYA64_12145</name>
</gene>
<feature type="transmembrane region" description="Helical" evidence="8">
    <location>
        <begin position="186"/>
        <end position="207"/>
    </location>
</feature>
<evidence type="ECO:0000256" key="8">
    <source>
        <dbReference type="SAM" id="Phobius"/>
    </source>
</evidence>
<keyword evidence="5 8" id="KW-0812">Transmembrane</keyword>
<evidence type="ECO:0000256" key="4">
    <source>
        <dbReference type="ARBA" id="ARBA00022544"/>
    </source>
</evidence>
<dbReference type="NCBIfam" id="TIGR00912">
    <property type="entry name" value="2A0309"/>
    <property type="match status" value="1"/>
</dbReference>
<proteinExistence type="inferred from homology"/>
<reference evidence="9 10" key="1">
    <citation type="submission" date="2021-01" db="EMBL/GenBank/DDBJ databases">
        <title>Genome Sequencing of Type Strains.</title>
        <authorList>
            <person name="Lemaire J.F."/>
            <person name="Inderbitzin P."/>
            <person name="Collins S.B."/>
            <person name="Wespe N."/>
            <person name="Knight-Connoni V."/>
        </authorList>
    </citation>
    <scope>NUCLEOTIDE SEQUENCE [LARGE SCALE GENOMIC DNA]</scope>
    <source>
        <strain evidence="9 10">DSM 14730</strain>
    </source>
</reference>
<keyword evidence="3" id="KW-0813">Transport</keyword>
<evidence type="ECO:0000256" key="5">
    <source>
        <dbReference type="ARBA" id="ARBA00022692"/>
    </source>
</evidence>
<dbReference type="Pfam" id="PF03845">
    <property type="entry name" value="Spore_permease"/>
    <property type="match status" value="1"/>
</dbReference>
<comment type="similarity">
    <text evidence="2">Belongs to the amino acid-polyamine-organocation (APC) superfamily. Spore germination protein (SGP) (TC 2.A.3.9) family.</text>
</comment>
<dbReference type="Proteomes" id="UP001319060">
    <property type="component" value="Unassembled WGS sequence"/>
</dbReference>
<keyword evidence="7 8" id="KW-0472">Membrane</keyword>
<feature type="transmembrane region" description="Helical" evidence="8">
    <location>
        <begin position="305"/>
        <end position="322"/>
    </location>
</feature>
<feature type="transmembrane region" description="Helical" evidence="8">
    <location>
        <begin position="44"/>
        <end position="63"/>
    </location>
</feature>
<sequence length="364" mass="42537">MKTTIKEQYLVSTFFTFFLVHSSQTGLALLGFQDNISKNAQQDAWVSVILTGIVIHFILWLIYKILDEKHPDLMAIHHYCYGKVIGNCLSFFVLLYFLLQSLTVFWGYIEIIQVWVYPTLKTWQLGIVLGILIYYLVSGGFRLLTGFSFWGVVLPSFLLILIYFPIKYAKTTITLLPILNHSIGDILLSAKASTLLFLGFEWILIYYPFIKDANKSQKWAQFGTLYSTILYLIITLISFIFYNQEALQHTPWPTLKMVKIVHFPFVERFEYIFIFIWLLVIISPLCISIWACTRITRRLTRIPPKISLFVFLIMIVTATTSTKDFRSVEKISTITSEIGFYFIYTYIPLLFLIKHIKMKRNKSF</sequence>
<name>A0ABS2ZH40_9BACL</name>
<protein>
    <submittedName>
        <fullName evidence="9">GerAB/ArcD/ProY family transporter</fullName>
    </submittedName>
</protein>
<evidence type="ECO:0000313" key="9">
    <source>
        <dbReference type="EMBL" id="MBN3546050.1"/>
    </source>
</evidence>
<feature type="transmembrane region" description="Helical" evidence="8">
    <location>
        <begin position="115"/>
        <end position="137"/>
    </location>
</feature>
<feature type="transmembrane region" description="Helical" evidence="8">
    <location>
        <begin position="84"/>
        <end position="109"/>
    </location>
</feature>
<evidence type="ECO:0000313" key="10">
    <source>
        <dbReference type="Proteomes" id="UP001319060"/>
    </source>
</evidence>
<evidence type="ECO:0000256" key="3">
    <source>
        <dbReference type="ARBA" id="ARBA00022448"/>
    </source>
</evidence>